<keyword evidence="2" id="KW-1185">Reference proteome</keyword>
<organism evidence="1 2">
    <name type="scientific">Stella humosa</name>
    <dbReference type="NCBI Taxonomy" id="94"/>
    <lineage>
        <taxon>Bacteria</taxon>
        <taxon>Pseudomonadati</taxon>
        <taxon>Pseudomonadota</taxon>
        <taxon>Alphaproteobacteria</taxon>
        <taxon>Rhodospirillales</taxon>
        <taxon>Stellaceae</taxon>
        <taxon>Stella</taxon>
    </lineage>
</organism>
<evidence type="ECO:0000313" key="2">
    <source>
        <dbReference type="Proteomes" id="UP000278222"/>
    </source>
</evidence>
<proteinExistence type="predicted"/>
<name>A0A3N1KS42_9PROT</name>
<dbReference type="OrthoDB" id="8718286at2"/>
<dbReference type="AlphaFoldDB" id="A0A3N1KS42"/>
<comment type="caution">
    <text evidence="1">The sequence shown here is derived from an EMBL/GenBank/DDBJ whole genome shotgun (WGS) entry which is preliminary data.</text>
</comment>
<dbReference type="SUPFAM" id="SSF69118">
    <property type="entry name" value="AhpD-like"/>
    <property type="match status" value="1"/>
</dbReference>
<dbReference type="NCBIfam" id="TIGR04029">
    <property type="entry name" value="CMD_Avi_7170"/>
    <property type="match status" value="1"/>
</dbReference>
<sequence>MSDIDVIDRLLGIAPGSALDRIRATRTEARAQAQASYRALFNPDDMAGIAQQERLAVAAFVVGLHGQSAVTEHYAGALAAAGATPALADAVAAAAKAATGQGPYGSYPAGPLSVEDQPGATWRVDGRIAPILGPRLTAAFEHMHLLILHPRDAGPTALQALLDAGWTTTDVVTLSQIAAFLAFQVRVVAGLGALATRL</sequence>
<reference evidence="1 2" key="1">
    <citation type="submission" date="2018-11" db="EMBL/GenBank/DDBJ databases">
        <title>Genomic Encyclopedia of Type Strains, Phase IV (KMG-IV): sequencing the most valuable type-strain genomes for metagenomic binning, comparative biology and taxonomic classification.</title>
        <authorList>
            <person name="Goeker M."/>
        </authorList>
    </citation>
    <scope>NUCLEOTIDE SEQUENCE [LARGE SCALE GENOMIC DNA]</scope>
    <source>
        <strain evidence="1 2">DSM 5900</strain>
    </source>
</reference>
<dbReference type="Proteomes" id="UP000278222">
    <property type="component" value="Unassembled WGS sequence"/>
</dbReference>
<accession>A0A3N1KS42</accession>
<gene>
    <name evidence="1" type="ORF">EDC65_5066</name>
</gene>
<dbReference type="EMBL" id="RJKX01000018">
    <property type="protein sequence ID" value="ROP81210.1"/>
    <property type="molecule type" value="Genomic_DNA"/>
</dbReference>
<dbReference type="Gene3D" id="1.20.1290.10">
    <property type="entry name" value="AhpD-like"/>
    <property type="match status" value="1"/>
</dbReference>
<protein>
    <submittedName>
        <fullName evidence="1">CMD domain protein</fullName>
    </submittedName>
</protein>
<dbReference type="RefSeq" id="WP_123694909.1">
    <property type="nucleotide sequence ID" value="NZ_AP019700.1"/>
</dbReference>
<evidence type="ECO:0000313" key="1">
    <source>
        <dbReference type="EMBL" id="ROP81210.1"/>
    </source>
</evidence>
<dbReference type="InterPro" id="IPR023982">
    <property type="entry name" value="CHP04029_CMD-like"/>
</dbReference>
<dbReference type="InterPro" id="IPR029032">
    <property type="entry name" value="AhpD-like"/>
</dbReference>